<dbReference type="Gene3D" id="1.20.5.190">
    <property type="match status" value="1"/>
</dbReference>
<dbReference type="STRING" id="1410383.TGUWTKB_4450"/>
<protein>
    <submittedName>
        <fullName evidence="2">Murein lipoprotein</fullName>
    </submittedName>
</protein>
<dbReference type="PROSITE" id="PS51257">
    <property type="entry name" value="PROKAR_LIPOPROTEIN"/>
    <property type="match status" value="1"/>
</dbReference>
<proteinExistence type="predicted"/>
<organism evidence="2 3">
    <name type="scientific">Candidatus Tachikawaea gelatinosa</name>
    <dbReference type="NCBI Taxonomy" id="1410383"/>
    <lineage>
        <taxon>Bacteria</taxon>
        <taxon>Pseudomonadati</taxon>
        <taxon>Pseudomonadota</taxon>
        <taxon>Gammaproteobacteria</taxon>
        <taxon>Enterobacterales</taxon>
        <taxon>Enterobacteriaceae</taxon>
        <taxon>Candidatus Tachikawaea</taxon>
    </lineage>
</organism>
<feature type="coiled-coil region" evidence="1">
    <location>
        <begin position="25"/>
        <end position="66"/>
    </location>
</feature>
<evidence type="ECO:0000313" key="2">
    <source>
        <dbReference type="EMBL" id="BAP58672.1"/>
    </source>
</evidence>
<name>A0A090AQQ0_9ENTR</name>
<dbReference type="KEGG" id="sbw:TGUWTKB_4450"/>
<dbReference type="EMBL" id="AP014521">
    <property type="protein sequence ID" value="BAP58672.1"/>
    <property type="molecule type" value="Genomic_DNA"/>
</dbReference>
<gene>
    <name evidence="2" type="primary">lpp</name>
    <name evidence="2" type="ORF">TGUWTKB_4450</name>
</gene>
<accession>A0A090AQQ0</accession>
<dbReference type="RefSeq" id="WP_041063158.1">
    <property type="nucleotide sequence ID" value="NZ_AP014521.1"/>
</dbReference>
<dbReference type="SUPFAM" id="SSF58042">
    <property type="entry name" value="Outer membrane lipoprotein"/>
    <property type="match status" value="1"/>
</dbReference>
<keyword evidence="1" id="KW-0175">Coiled coil</keyword>
<dbReference type="AlphaFoldDB" id="A0A090AQQ0"/>
<evidence type="ECO:0000313" key="3">
    <source>
        <dbReference type="Proteomes" id="UP000031627"/>
    </source>
</evidence>
<evidence type="ECO:0000256" key="1">
    <source>
        <dbReference type="SAM" id="Coils"/>
    </source>
</evidence>
<sequence>MNRKIASTIIAAFIFLSGCSNKSNVDKLTVDVNHLMEKTEQLSNDFNKMNAEFKKMKENVASTNKKVDTQLKALAQQHHKK</sequence>
<keyword evidence="2" id="KW-0449">Lipoprotein</keyword>
<keyword evidence="3" id="KW-1185">Reference proteome</keyword>
<dbReference type="HOGENOM" id="CLU_166934_2_1_6"/>
<dbReference type="OrthoDB" id="9781691at2"/>
<reference evidence="3" key="1">
    <citation type="submission" date="2013-11" db="EMBL/GenBank/DDBJ databases">
        <title>Symbiont-containing voluminous jelly as an extraordinary maternal gift for overwintering insect nymphs.</title>
        <authorList>
            <person name="Kaiwa N."/>
            <person name="Hosokawa T."/>
            <person name="Nikoh N."/>
            <person name="Meng X.Y."/>
            <person name="Tanahashi M."/>
            <person name="Moriyama M."/>
            <person name="Maeda T."/>
            <person name="Yamaguchi K."/>
            <person name="Shigenobu S."/>
            <person name="Ito M."/>
            <person name="Fukatsu T."/>
        </authorList>
    </citation>
    <scope>NUCLEOTIDE SEQUENCE [LARGE SCALE GENOMIC DNA]</scope>
    <source>
        <strain evidence="3">UwTKB</strain>
    </source>
</reference>
<dbReference type="Proteomes" id="UP000031627">
    <property type="component" value="Chromosome"/>
</dbReference>
<reference evidence="2 3" key="2">
    <citation type="journal article" date="2014" name="Curr. Biol.">
        <title>Symbiont-Supplemented Maternal Investment Underpinning Host's Ecological Adaptation.</title>
        <authorList>
            <person name="Kaiwa N."/>
            <person name="Hosokawa T."/>
            <person name="Nikoh N."/>
            <person name="Tanahashi M."/>
            <person name="Moriyama M."/>
            <person name="Meng X.Y."/>
            <person name="Maeda T."/>
            <person name="Yamaguchi K."/>
            <person name="Shigenobu S."/>
            <person name="Ito M."/>
            <person name="Fukatsu T."/>
        </authorList>
    </citation>
    <scope>NUCLEOTIDE SEQUENCE [LARGE SCALE GENOMIC DNA]</scope>
    <source>
        <strain evidence="2 3">UwTKB</strain>
    </source>
</reference>